<sequence length="54" mass="6735">MRENRMHGLTRGADDKYMAEIWWHWRKTSQQTEKTNFCLNSRRLFLLYRLFVAK</sequence>
<dbReference type="Proteomes" id="UP000501926">
    <property type="component" value="Chromosome"/>
</dbReference>
<evidence type="ECO:0000313" key="2">
    <source>
        <dbReference type="Proteomes" id="UP000501926"/>
    </source>
</evidence>
<organism evidence="1 2">
    <name type="scientific">Kuenenia stuttgartiensis</name>
    <dbReference type="NCBI Taxonomy" id="174633"/>
    <lineage>
        <taxon>Bacteria</taxon>
        <taxon>Pseudomonadati</taxon>
        <taxon>Planctomycetota</taxon>
        <taxon>Candidatus Brocadiia</taxon>
        <taxon>Candidatus Brocadiales</taxon>
        <taxon>Candidatus Brocadiaceae</taxon>
        <taxon>Candidatus Kuenenia</taxon>
    </lineage>
</organism>
<name>A0A6G7GXM1_KUEST</name>
<dbReference type="EMBL" id="CP049055">
    <property type="protein sequence ID" value="QII14104.1"/>
    <property type="molecule type" value="Genomic_DNA"/>
</dbReference>
<proteinExistence type="predicted"/>
<evidence type="ECO:0000313" key="1">
    <source>
        <dbReference type="EMBL" id="QII14104.1"/>
    </source>
</evidence>
<protein>
    <submittedName>
        <fullName evidence="1">Uncharacterized protein</fullName>
    </submittedName>
</protein>
<accession>A0A6G7GXM1</accession>
<gene>
    <name evidence="1" type="ORF">KsCSTR_47270</name>
</gene>
<reference evidence="1 2" key="1">
    <citation type="submission" date="2020-02" db="EMBL/GenBank/DDBJ databases">
        <title>Newly sequenced genome of strain CSTR1 showed variability in Candidatus Kuenenia stuttgartiensis genomes.</title>
        <authorList>
            <person name="Ding C."/>
            <person name="Adrian L."/>
        </authorList>
    </citation>
    <scope>NUCLEOTIDE SEQUENCE [LARGE SCALE GENOMIC DNA]</scope>
    <source>
        <strain evidence="1 2">CSTR1</strain>
    </source>
</reference>
<dbReference type="AlphaFoldDB" id="A0A6G7GXM1"/>